<dbReference type="Pfam" id="PF25574">
    <property type="entry name" value="TPR_IMB1"/>
    <property type="match status" value="1"/>
</dbReference>
<dbReference type="FunFam" id="1.25.10.10:FF:000027">
    <property type="entry name" value="Importin subunit beta-1"/>
    <property type="match status" value="1"/>
</dbReference>
<keyword evidence="5" id="KW-0963">Cytoplasm</keyword>
<dbReference type="InterPro" id="IPR021133">
    <property type="entry name" value="HEAT_type_2"/>
</dbReference>
<keyword evidence="8" id="KW-0539">Nucleus</keyword>
<dbReference type="PANTHER" id="PTHR10527">
    <property type="entry name" value="IMPORTIN BETA"/>
    <property type="match status" value="1"/>
</dbReference>
<dbReference type="GO" id="GO:0005737">
    <property type="term" value="C:cytoplasm"/>
    <property type="evidence" value="ECO:0007669"/>
    <property type="project" value="UniProtKB-SubCell"/>
</dbReference>
<dbReference type="Gene3D" id="1.25.10.10">
    <property type="entry name" value="Leucine-rich Repeat Variant"/>
    <property type="match status" value="1"/>
</dbReference>
<gene>
    <name evidence="13" type="ORF">ABL_01369</name>
</gene>
<dbReference type="InterPro" id="IPR040122">
    <property type="entry name" value="Importin_beta"/>
</dbReference>
<dbReference type="Pfam" id="PF03810">
    <property type="entry name" value="IBN_N"/>
    <property type="match status" value="1"/>
</dbReference>
<dbReference type="InterPro" id="IPR058584">
    <property type="entry name" value="IMB1_TNPO1-like_TPR"/>
</dbReference>
<sequence>MNVTQVLESTLSPDAATRSHAEQQLAHAAEVDFAQYLVTLGQELANEDSASHIRTAAGIALKNAFTYRDLAKLQEVQTKWLQQITPEIKAQVKELGLKTLNSKDGRAGQSAAQFIVSIAAIELPRNEWPELMNILVQNVASGSDQLKQASLVTIGFICESQDAELRESLAAHSNAILTAVVQGARREEQNMDIRFAAIKALSDSVDFVRSNMENEGERNYIMQVVCEATQADDLRVQAGAFGCLNRIMGAYYDKMRFYMEKALFGLSIMGMKSEEEDVAKLAIEFWCTVCEEEYAIEDDNAAAQAEGLPEVRPFFGFARVACREVVPVLLQAMCRQDEDATDDEYNVSRAAYQALQLYAQCVQGDVIQPVLTFVEENIRNEDWRHRDAAVAAFGAIMDGPDPKVLEPLIKQALPVLVGMMQDSSIQVRDSVAYALGRVCDFCSETLDPDVHLQPLITCLFNGLASSPKIASSCCWALMNVADRFAGDYGAQTNPLSKHFEDSVKSLLALTERQDADNQLRTAGYEVLNSFVTNAANDSLPLVGNLSDVMLQRLEHTIPMQQQVVSVEDRITLEEMQTSITSVVLAVVQRLETEIKPQADRIMQVMLQILATVPPKSSVPDVVFATIGAIAGALEDDFIKYMDNFAPFLYKALENQEEPGLCSMAIGLVSDISRALNERVQPYCDGFMNALLTILRSSTNVLKPAILETFGDIAQAIGTQFDTYLNVVAQVLHQASVVTASNDVTPEMQEYIVSLREGIMDAWGGILLSYKGKPQVSQLHPFVDHIFQLLHTISQDFNRSEGLMRATMGVIGDLADAFPNGEFAAYFRNDWVTSLVRETRTNREFGSRTIDTARWTREQVKRQITMSTAAAMA</sequence>
<dbReference type="VEuPathDB" id="FungiDB:M747DRAFT_332704"/>
<keyword evidence="6" id="KW-0677">Repeat</keyword>
<dbReference type="GO" id="GO:0005634">
    <property type="term" value="C:nucleus"/>
    <property type="evidence" value="ECO:0007669"/>
    <property type="project" value="UniProtKB-SubCell"/>
</dbReference>
<accession>A0A117DXU7</accession>
<dbReference type="GO" id="GO:0006606">
    <property type="term" value="P:protein import into nucleus"/>
    <property type="evidence" value="ECO:0007669"/>
    <property type="project" value="InterPro"/>
</dbReference>
<evidence type="ECO:0000259" key="12">
    <source>
        <dbReference type="PROSITE" id="PS50166"/>
    </source>
</evidence>
<protein>
    <recommendedName>
        <fullName evidence="9">Importin-95</fullName>
    </recommendedName>
    <alternativeName>
        <fullName evidence="10">Karyopherin-95</fullName>
    </alternativeName>
</protein>
<evidence type="ECO:0000256" key="3">
    <source>
        <dbReference type="ARBA" id="ARBA00010907"/>
    </source>
</evidence>
<dbReference type="OrthoDB" id="10263328at2759"/>
<dbReference type="PaxDb" id="5061-CADANGAP00001357"/>
<dbReference type="OMA" id="QQYQERW"/>
<dbReference type="VEuPathDB" id="FungiDB:ASPNIDRAFT2_1156873"/>
<evidence type="ECO:0000256" key="9">
    <source>
        <dbReference type="ARBA" id="ARBA00079884"/>
    </source>
</evidence>
<comment type="similarity">
    <text evidence="3">Belongs to the importin beta family. Importin beta-1 subfamily.</text>
</comment>
<dbReference type="InterPro" id="IPR016024">
    <property type="entry name" value="ARM-type_fold"/>
</dbReference>
<evidence type="ECO:0000256" key="6">
    <source>
        <dbReference type="ARBA" id="ARBA00022737"/>
    </source>
</evidence>
<name>A0A117DXU7_ASPNG</name>
<evidence type="ECO:0000256" key="4">
    <source>
        <dbReference type="ARBA" id="ARBA00022448"/>
    </source>
</evidence>
<dbReference type="Pfam" id="PF13513">
    <property type="entry name" value="HEAT_EZ"/>
    <property type="match status" value="1"/>
</dbReference>
<dbReference type="EMBL" id="BCMY01000002">
    <property type="protein sequence ID" value="GAQ35872.1"/>
    <property type="molecule type" value="Genomic_DNA"/>
</dbReference>
<evidence type="ECO:0000256" key="11">
    <source>
        <dbReference type="PROSITE-ProRule" id="PRU00103"/>
    </source>
</evidence>
<comment type="subcellular location">
    <subcellularLocation>
        <location evidence="2">Cytoplasm</location>
    </subcellularLocation>
    <subcellularLocation>
        <location evidence="1">Nucleus</location>
    </subcellularLocation>
</comment>
<evidence type="ECO:0000313" key="13">
    <source>
        <dbReference type="EMBL" id="GAQ35872.1"/>
    </source>
</evidence>
<keyword evidence="7" id="KW-0653">Protein transport</keyword>
<evidence type="ECO:0000256" key="2">
    <source>
        <dbReference type="ARBA" id="ARBA00004496"/>
    </source>
</evidence>
<dbReference type="VEuPathDB" id="FungiDB:ATCC64974_12150"/>
<evidence type="ECO:0000256" key="7">
    <source>
        <dbReference type="ARBA" id="ARBA00022927"/>
    </source>
</evidence>
<dbReference type="InterPro" id="IPR011989">
    <property type="entry name" value="ARM-like"/>
</dbReference>
<proteinExistence type="inferred from homology"/>
<dbReference type="SMART" id="SM00913">
    <property type="entry name" value="IBN_N"/>
    <property type="match status" value="1"/>
</dbReference>
<evidence type="ECO:0000256" key="5">
    <source>
        <dbReference type="ARBA" id="ARBA00022490"/>
    </source>
</evidence>
<feature type="domain" description="Importin N-terminal" evidence="12">
    <location>
        <begin position="21"/>
        <end position="102"/>
    </location>
</feature>
<comment type="caution">
    <text evidence="13">The sequence shown here is derived from an EMBL/GenBank/DDBJ whole genome shotgun (WGS) entry which is preliminary data.</text>
</comment>
<dbReference type="SUPFAM" id="SSF48371">
    <property type="entry name" value="ARM repeat"/>
    <property type="match status" value="1"/>
</dbReference>
<dbReference type="VEuPathDB" id="FungiDB:An01g14070"/>
<dbReference type="Proteomes" id="UP000068243">
    <property type="component" value="Unassembled WGS sequence"/>
</dbReference>
<dbReference type="PROSITE" id="PS50077">
    <property type="entry name" value="HEAT_REPEAT"/>
    <property type="match status" value="1"/>
</dbReference>
<dbReference type="PROSITE" id="PS50166">
    <property type="entry name" value="IMPORTIN_B_NT"/>
    <property type="match status" value="1"/>
</dbReference>
<evidence type="ECO:0000256" key="1">
    <source>
        <dbReference type="ARBA" id="ARBA00004123"/>
    </source>
</evidence>
<evidence type="ECO:0000256" key="10">
    <source>
        <dbReference type="ARBA" id="ARBA00083566"/>
    </source>
</evidence>
<feature type="repeat" description="HEAT" evidence="11">
    <location>
        <begin position="412"/>
        <end position="445"/>
    </location>
</feature>
<evidence type="ECO:0000313" key="14">
    <source>
        <dbReference type="Proteomes" id="UP000068243"/>
    </source>
</evidence>
<evidence type="ECO:0000256" key="8">
    <source>
        <dbReference type="ARBA" id="ARBA00023242"/>
    </source>
</evidence>
<dbReference type="InterPro" id="IPR001494">
    <property type="entry name" value="Importin-beta_N"/>
</dbReference>
<organism evidence="13 14">
    <name type="scientific">Aspergillus niger</name>
    <dbReference type="NCBI Taxonomy" id="5061"/>
    <lineage>
        <taxon>Eukaryota</taxon>
        <taxon>Fungi</taxon>
        <taxon>Dikarya</taxon>
        <taxon>Ascomycota</taxon>
        <taxon>Pezizomycotina</taxon>
        <taxon>Eurotiomycetes</taxon>
        <taxon>Eurotiomycetidae</taxon>
        <taxon>Eurotiales</taxon>
        <taxon>Aspergillaceae</taxon>
        <taxon>Aspergillus</taxon>
        <taxon>Aspergillus subgen. Circumdati</taxon>
    </lineage>
</organism>
<dbReference type="AlphaFoldDB" id="A0A117DXU7"/>
<keyword evidence="4" id="KW-0813">Transport</keyword>
<reference evidence="14" key="1">
    <citation type="journal article" date="2016" name="Genome Announc.">
        <title>Draft genome sequence of Aspergillus niger strain An76.</title>
        <authorList>
            <person name="Gong W."/>
            <person name="Cheng Z."/>
            <person name="Zhang H."/>
            <person name="Liu L."/>
            <person name="Gao P."/>
            <person name="Wang L."/>
        </authorList>
    </citation>
    <scope>NUCLEOTIDE SEQUENCE [LARGE SCALE GENOMIC DNA]</scope>
    <source>
        <strain evidence="14">An76</strain>
    </source>
</reference>
<dbReference type="GO" id="GO:0031267">
    <property type="term" value="F:small GTPase binding"/>
    <property type="evidence" value="ECO:0007669"/>
    <property type="project" value="InterPro"/>
</dbReference>